<organism evidence="2 3">
    <name type="scientific">Sordaria brevicollis</name>
    <dbReference type="NCBI Taxonomy" id="83679"/>
    <lineage>
        <taxon>Eukaryota</taxon>
        <taxon>Fungi</taxon>
        <taxon>Dikarya</taxon>
        <taxon>Ascomycota</taxon>
        <taxon>Pezizomycotina</taxon>
        <taxon>Sordariomycetes</taxon>
        <taxon>Sordariomycetidae</taxon>
        <taxon>Sordariales</taxon>
        <taxon>Sordariaceae</taxon>
        <taxon>Sordaria</taxon>
    </lineage>
</organism>
<comment type="caution">
    <text evidence="2">The sequence shown here is derived from an EMBL/GenBank/DDBJ whole genome shotgun (WGS) entry which is preliminary data.</text>
</comment>
<gene>
    <name evidence="2" type="ORF">B0T20DRAFT_472606</name>
</gene>
<dbReference type="AlphaFoldDB" id="A0AAE0U5M6"/>
<dbReference type="EMBL" id="JAUTDP010000012">
    <property type="protein sequence ID" value="KAK3391836.1"/>
    <property type="molecule type" value="Genomic_DNA"/>
</dbReference>
<keyword evidence="1" id="KW-0812">Transmembrane</keyword>
<keyword evidence="3" id="KW-1185">Reference proteome</keyword>
<name>A0AAE0U5M6_SORBR</name>
<feature type="transmembrane region" description="Helical" evidence="1">
    <location>
        <begin position="64"/>
        <end position="82"/>
    </location>
</feature>
<evidence type="ECO:0000313" key="2">
    <source>
        <dbReference type="EMBL" id="KAK3391836.1"/>
    </source>
</evidence>
<proteinExistence type="predicted"/>
<keyword evidence="1" id="KW-1133">Transmembrane helix</keyword>
<accession>A0AAE0U5M6</accession>
<sequence>MAVTTAISSLLTSITELIQSLINGIYSIFHTIFSAFFGLFFGVFSFVGDLFKGVANTLGGVGSFVASNFLIIALISAAYYGYTRYTRTQGVSGGQKAASVGRKKVN</sequence>
<keyword evidence="1" id="KW-0472">Membrane</keyword>
<evidence type="ECO:0000256" key="1">
    <source>
        <dbReference type="SAM" id="Phobius"/>
    </source>
</evidence>
<dbReference type="Proteomes" id="UP001281003">
    <property type="component" value="Unassembled WGS sequence"/>
</dbReference>
<reference evidence="2" key="2">
    <citation type="submission" date="2023-07" db="EMBL/GenBank/DDBJ databases">
        <authorList>
            <consortium name="Lawrence Berkeley National Laboratory"/>
            <person name="Haridas S."/>
            <person name="Hensen N."/>
            <person name="Bonometti L."/>
            <person name="Westerberg I."/>
            <person name="Brannstrom I.O."/>
            <person name="Guillou S."/>
            <person name="Cros-Aarteil S."/>
            <person name="Calhoun S."/>
            <person name="Kuo A."/>
            <person name="Mondo S."/>
            <person name="Pangilinan J."/>
            <person name="Riley R."/>
            <person name="LaButti K."/>
            <person name="Andreopoulos B."/>
            <person name="Lipzen A."/>
            <person name="Chen C."/>
            <person name="Yanf M."/>
            <person name="Daum C."/>
            <person name="Ng V."/>
            <person name="Clum A."/>
            <person name="Steindorff A."/>
            <person name="Ohm R."/>
            <person name="Martin F."/>
            <person name="Silar P."/>
            <person name="Natvig D."/>
            <person name="Lalanne C."/>
            <person name="Gautier V."/>
            <person name="Ament-velasquez S.L."/>
            <person name="Kruys A."/>
            <person name="Hutchinson M.I."/>
            <person name="Powell A.J."/>
            <person name="Barry K."/>
            <person name="Miller A.N."/>
            <person name="Grigoriev I.V."/>
            <person name="Debuchy R."/>
            <person name="Gladieux P."/>
            <person name="Thoren M.H."/>
            <person name="Johannesson H."/>
        </authorList>
    </citation>
    <scope>NUCLEOTIDE SEQUENCE</scope>
    <source>
        <strain evidence="2">FGSC 1904</strain>
    </source>
</reference>
<reference evidence="2" key="1">
    <citation type="journal article" date="2023" name="Mol. Phylogenet. Evol.">
        <title>Genome-scale phylogeny and comparative genomics of the fungal order Sordariales.</title>
        <authorList>
            <person name="Hensen N."/>
            <person name="Bonometti L."/>
            <person name="Westerberg I."/>
            <person name="Brannstrom I.O."/>
            <person name="Guillou S."/>
            <person name="Cros-Aarteil S."/>
            <person name="Calhoun S."/>
            <person name="Haridas S."/>
            <person name="Kuo A."/>
            <person name="Mondo S."/>
            <person name="Pangilinan J."/>
            <person name="Riley R."/>
            <person name="LaButti K."/>
            <person name="Andreopoulos B."/>
            <person name="Lipzen A."/>
            <person name="Chen C."/>
            <person name="Yan M."/>
            <person name="Daum C."/>
            <person name="Ng V."/>
            <person name="Clum A."/>
            <person name="Steindorff A."/>
            <person name="Ohm R.A."/>
            <person name="Martin F."/>
            <person name="Silar P."/>
            <person name="Natvig D.O."/>
            <person name="Lalanne C."/>
            <person name="Gautier V."/>
            <person name="Ament-Velasquez S.L."/>
            <person name="Kruys A."/>
            <person name="Hutchinson M.I."/>
            <person name="Powell A.J."/>
            <person name="Barry K."/>
            <person name="Miller A.N."/>
            <person name="Grigoriev I.V."/>
            <person name="Debuchy R."/>
            <person name="Gladieux P."/>
            <person name="Hiltunen Thoren M."/>
            <person name="Johannesson H."/>
        </authorList>
    </citation>
    <scope>NUCLEOTIDE SEQUENCE</scope>
    <source>
        <strain evidence="2">FGSC 1904</strain>
    </source>
</reference>
<protein>
    <submittedName>
        <fullName evidence="2">Uncharacterized protein</fullName>
    </submittedName>
</protein>
<evidence type="ECO:0000313" key="3">
    <source>
        <dbReference type="Proteomes" id="UP001281003"/>
    </source>
</evidence>
<feature type="transmembrane region" description="Helical" evidence="1">
    <location>
        <begin position="21"/>
        <end position="44"/>
    </location>
</feature>